<protein>
    <submittedName>
        <fullName evidence="4">Uncharacterized protein LOC108042204</fullName>
    </submittedName>
</protein>
<keyword evidence="1" id="KW-0812">Transmembrane</keyword>
<evidence type="ECO:0000313" key="3">
    <source>
        <dbReference type="Proteomes" id="UP001652680"/>
    </source>
</evidence>
<name>A0A6P4ECH9_DRORH</name>
<evidence type="ECO:0000313" key="2">
    <source>
        <dbReference type="EnsemblMetazoa" id="XP_016975872.1"/>
    </source>
</evidence>
<dbReference type="EnsemblMetazoa" id="XM_017120383.1">
    <property type="protein sequence ID" value="XP_016975872.1"/>
    <property type="gene ID" value="LOC108042204"/>
</dbReference>
<accession>A0A6P4ECH9</accession>
<evidence type="ECO:0000313" key="4">
    <source>
        <dbReference type="RefSeq" id="XP_016975872.1"/>
    </source>
</evidence>
<reference evidence="2" key="3">
    <citation type="submission" date="2025-05" db="UniProtKB">
        <authorList>
            <consortium name="EnsemblMetazoa"/>
        </authorList>
    </citation>
    <scope>IDENTIFICATION</scope>
</reference>
<dbReference type="OrthoDB" id="88467at2759"/>
<sequence>MIWCYTFETTYQFKMPTTHNSASTSERKIYLAWFLLFNILVLLALSVSLPVIDGGPACKAIATCDPFLPVCATSTNEHQFFYSHCEMLRDTCLTGKTWIADFFSHCNISKI</sequence>
<dbReference type="AlphaFoldDB" id="A0A6P4ECH9"/>
<evidence type="ECO:0000256" key="1">
    <source>
        <dbReference type="SAM" id="Phobius"/>
    </source>
</evidence>
<organism evidence="4">
    <name type="scientific">Drosophila rhopaloa</name>
    <name type="common">Fruit fly</name>
    <dbReference type="NCBI Taxonomy" id="1041015"/>
    <lineage>
        <taxon>Eukaryota</taxon>
        <taxon>Metazoa</taxon>
        <taxon>Ecdysozoa</taxon>
        <taxon>Arthropoda</taxon>
        <taxon>Hexapoda</taxon>
        <taxon>Insecta</taxon>
        <taxon>Pterygota</taxon>
        <taxon>Neoptera</taxon>
        <taxon>Endopterygota</taxon>
        <taxon>Diptera</taxon>
        <taxon>Brachycera</taxon>
        <taxon>Muscomorpha</taxon>
        <taxon>Ephydroidea</taxon>
        <taxon>Drosophilidae</taxon>
        <taxon>Drosophila</taxon>
        <taxon>Sophophora</taxon>
    </lineage>
</organism>
<reference evidence="3" key="1">
    <citation type="journal article" date="2021" name="Elife">
        <title>Highly contiguous assemblies of 101 drosophilid genomes.</title>
        <authorList>
            <person name="Kim B.Y."/>
            <person name="Wang J.R."/>
            <person name="Miller D.E."/>
            <person name="Barmina O."/>
            <person name="Delaney E."/>
            <person name="Thompson A."/>
            <person name="Comeault A.A."/>
            <person name="Peede D."/>
            <person name="D'Agostino E.R."/>
            <person name="Pelaez J."/>
            <person name="Aguilar J.M."/>
            <person name="Haji D."/>
            <person name="Matsunaga T."/>
            <person name="Armstrong E.E."/>
            <person name="Zych M."/>
            <person name="Ogawa Y."/>
            <person name="Stamenkovic-Radak M."/>
            <person name="Jelic M."/>
            <person name="Veselinovic M.S."/>
            <person name="Tanaskovic M."/>
            <person name="Eric P."/>
            <person name="Gao J.J."/>
            <person name="Katoh T.K."/>
            <person name="Toda M.J."/>
            <person name="Watabe H."/>
            <person name="Watada M."/>
            <person name="Davis J.S."/>
            <person name="Moyle L.C."/>
            <person name="Manoli G."/>
            <person name="Bertolini E."/>
            <person name="Kostal V."/>
            <person name="Hawley R.S."/>
            <person name="Takahashi A."/>
            <person name="Jones C.D."/>
            <person name="Price D.K."/>
            <person name="Whiteman N."/>
            <person name="Kopp A."/>
            <person name="Matute D.R."/>
            <person name="Petrov D.A."/>
        </authorList>
    </citation>
    <scope>NUCLEOTIDE SEQUENCE [LARGE SCALE GENOMIC DNA]</scope>
</reference>
<dbReference type="GeneID" id="108042204"/>
<reference evidence="4" key="2">
    <citation type="submission" date="2025-04" db="UniProtKB">
        <authorList>
            <consortium name="RefSeq"/>
        </authorList>
    </citation>
    <scope>IDENTIFICATION</scope>
</reference>
<feature type="transmembrane region" description="Helical" evidence="1">
    <location>
        <begin position="30"/>
        <end position="52"/>
    </location>
</feature>
<gene>
    <name evidence="4" type="primary">LOC108042204</name>
    <name evidence="2" type="synonym">108042204</name>
</gene>
<keyword evidence="1" id="KW-0472">Membrane</keyword>
<keyword evidence="3" id="KW-1185">Reference proteome</keyword>
<keyword evidence="1" id="KW-1133">Transmembrane helix</keyword>
<proteinExistence type="predicted"/>
<dbReference type="RefSeq" id="XP_016975872.1">
    <property type="nucleotide sequence ID" value="XM_017120383.1"/>
</dbReference>
<dbReference type="Proteomes" id="UP001652680">
    <property type="component" value="Unassembled WGS sequence"/>
</dbReference>